<protein>
    <submittedName>
        <fullName evidence="2">Uncharacterized protein</fullName>
    </submittedName>
</protein>
<keyword evidence="4" id="KW-1185">Reference proteome</keyword>
<dbReference type="Proteomes" id="UP000681722">
    <property type="component" value="Unassembled WGS sequence"/>
</dbReference>
<dbReference type="AlphaFoldDB" id="A0A814QHS0"/>
<evidence type="ECO:0000256" key="1">
    <source>
        <dbReference type="SAM" id="MobiDB-lite"/>
    </source>
</evidence>
<proteinExistence type="predicted"/>
<gene>
    <name evidence="2" type="ORF">GPM918_LOCUS19647</name>
    <name evidence="3" type="ORF">SRO942_LOCUS19644</name>
</gene>
<organism evidence="2 4">
    <name type="scientific">Didymodactylos carnosus</name>
    <dbReference type="NCBI Taxonomy" id="1234261"/>
    <lineage>
        <taxon>Eukaryota</taxon>
        <taxon>Metazoa</taxon>
        <taxon>Spiralia</taxon>
        <taxon>Gnathifera</taxon>
        <taxon>Rotifera</taxon>
        <taxon>Eurotatoria</taxon>
        <taxon>Bdelloidea</taxon>
        <taxon>Philodinida</taxon>
        <taxon>Philodinidae</taxon>
        <taxon>Didymodactylos</taxon>
    </lineage>
</organism>
<evidence type="ECO:0000313" key="4">
    <source>
        <dbReference type="Proteomes" id="UP000663829"/>
    </source>
</evidence>
<evidence type="ECO:0000313" key="2">
    <source>
        <dbReference type="EMBL" id="CAF1120060.1"/>
    </source>
</evidence>
<sequence>MGNKLGKILERKSYGQSVVTRSGYGGETTTYGGDTHNFHSTHTALHRGYAEPATTSFVVGKGDCACNVKITVTVSSSPKIATNVTTINDTYDFNKRYVDLDLTRGNGSVIVSTNGIIAEQADRPASVHTYNTTKRLTSHESDIVRRSNTPSYIKIDYPKTRASHIESSSSRASNLYSTIQEPVNSSVQWREVHSKSSHTGPTITEISNAEDQFGARSQANVSSQRSAYFKSSSSSSQSRGEQQGGDINARRILSSTAEERTLDTSQNTDNADEDRDGDDT</sequence>
<name>A0A814QHS0_9BILA</name>
<feature type="region of interest" description="Disordered" evidence="1">
    <location>
        <begin position="184"/>
        <end position="203"/>
    </location>
</feature>
<feature type="compositionally biased region" description="Low complexity" evidence="1">
    <location>
        <begin position="222"/>
        <end position="238"/>
    </location>
</feature>
<accession>A0A814QHS0</accession>
<feature type="compositionally biased region" description="Acidic residues" evidence="1">
    <location>
        <begin position="270"/>
        <end position="280"/>
    </location>
</feature>
<dbReference type="EMBL" id="CAJNOQ010006018">
    <property type="protein sequence ID" value="CAF1120060.1"/>
    <property type="molecule type" value="Genomic_DNA"/>
</dbReference>
<dbReference type="Proteomes" id="UP000663829">
    <property type="component" value="Unassembled WGS sequence"/>
</dbReference>
<comment type="caution">
    <text evidence="2">The sequence shown here is derived from an EMBL/GenBank/DDBJ whole genome shotgun (WGS) entry which is preliminary data.</text>
</comment>
<evidence type="ECO:0000313" key="3">
    <source>
        <dbReference type="EMBL" id="CAF3883735.1"/>
    </source>
</evidence>
<dbReference type="EMBL" id="CAJOBC010006018">
    <property type="protein sequence ID" value="CAF3883735.1"/>
    <property type="molecule type" value="Genomic_DNA"/>
</dbReference>
<reference evidence="2" key="1">
    <citation type="submission" date="2021-02" db="EMBL/GenBank/DDBJ databases">
        <authorList>
            <person name="Nowell W R."/>
        </authorList>
    </citation>
    <scope>NUCLEOTIDE SEQUENCE</scope>
</reference>
<feature type="region of interest" description="Disordered" evidence="1">
    <location>
        <begin position="214"/>
        <end position="280"/>
    </location>
</feature>